<dbReference type="RefSeq" id="WP_341424046.1">
    <property type="nucleotide sequence ID" value="NZ_JBBUTG010000001.1"/>
</dbReference>
<keyword evidence="2" id="KW-1185">Reference proteome</keyword>
<sequence length="545" mass="60139">MHSSLYLFDLSRHAVPLPTSAKDLEALQQVLQDKPDGKNLRFIEFALRFEDKFPVPAGEGASRGLLARASAVRRAAWQLDLPSTNTQRAYHVAVEIAGSLGLIAYDPELGVGFLPGGRVIPAEFGQPDPGESPPNDMLSGEDEVMAVLAPALAEAMASHGFALQPEAPTPVRTITLTRTLGPVRQQLVVQLMRYERLDLVFSVHHEACTAVHAAAQTHPRFWPDALRLNLAFFAPGPDASHHWGLDHRSRLPGLLAMVRDKLLPLAELSRDLAGLDQLLNDNSGAAIRTPYKTCYSWQGRPQGSDGSCTLQERLLEPSARLVVAQLNGNPAAPRVAEQLDAHYAHVPQASDREAWSRLRGALASSPPLAHWPSPEAYRAAQRPVPPSLLHQDIDPRGRRCHHWEVTTELHQTLIKEPAQFWSRFAGDDGPAELQRMWLEKAATLPAAERVEPGGLACRVIQMAGIEVLMLEFPAILGLDECAVLALVRTGDEYRQCRMVHHHALEDGEIQVVMAFQAEKNAITQRRLPHLLSPHAFLDFVRETWA</sequence>
<evidence type="ECO:0000313" key="1">
    <source>
        <dbReference type="EMBL" id="MEK8029713.1"/>
    </source>
</evidence>
<organism evidence="1 2">
    <name type="scientific">Ideonella lacteola</name>
    <dbReference type="NCBI Taxonomy" id="2984193"/>
    <lineage>
        <taxon>Bacteria</taxon>
        <taxon>Pseudomonadati</taxon>
        <taxon>Pseudomonadota</taxon>
        <taxon>Betaproteobacteria</taxon>
        <taxon>Burkholderiales</taxon>
        <taxon>Sphaerotilaceae</taxon>
        <taxon>Ideonella</taxon>
    </lineage>
</organism>
<evidence type="ECO:0000313" key="2">
    <source>
        <dbReference type="Proteomes" id="UP001371218"/>
    </source>
</evidence>
<reference evidence="1 2" key="1">
    <citation type="submission" date="2024-04" db="EMBL/GenBank/DDBJ databases">
        <title>Novel species of the genus Ideonella isolated from streams.</title>
        <authorList>
            <person name="Lu H."/>
        </authorList>
    </citation>
    <scope>NUCLEOTIDE SEQUENCE [LARGE SCALE GENOMIC DNA]</scope>
    <source>
        <strain evidence="1 2">DXS29W</strain>
    </source>
</reference>
<dbReference type="Proteomes" id="UP001371218">
    <property type="component" value="Unassembled WGS sequence"/>
</dbReference>
<protein>
    <submittedName>
        <fullName evidence="1">Uncharacterized protein</fullName>
    </submittedName>
</protein>
<accession>A0ABU9BMF9</accession>
<dbReference type="EMBL" id="JBBUTG010000001">
    <property type="protein sequence ID" value="MEK8029713.1"/>
    <property type="molecule type" value="Genomic_DNA"/>
</dbReference>
<gene>
    <name evidence="1" type="ORF">AACH06_02675</name>
</gene>
<comment type="caution">
    <text evidence="1">The sequence shown here is derived from an EMBL/GenBank/DDBJ whole genome shotgun (WGS) entry which is preliminary data.</text>
</comment>
<proteinExistence type="predicted"/>
<name>A0ABU9BMF9_9BURK</name>